<evidence type="ECO:0008006" key="4">
    <source>
        <dbReference type="Google" id="ProtNLM"/>
    </source>
</evidence>
<comment type="caution">
    <text evidence="2">The sequence shown here is derived from an EMBL/GenBank/DDBJ whole genome shotgun (WGS) entry which is preliminary data.</text>
</comment>
<gene>
    <name evidence="2" type="ORF">PG991_014313</name>
</gene>
<protein>
    <recommendedName>
        <fullName evidence="4">NACHT-NTPase and P-loop NTPases N-terminal domain-containing protein</fullName>
    </recommendedName>
</protein>
<dbReference type="Proteomes" id="UP001396898">
    <property type="component" value="Unassembled WGS sequence"/>
</dbReference>
<dbReference type="EMBL" id="JAQQWI010000018">
    <property type="protein sequence ID" value="KAK8002091.1"/>
    <property type="molecule type" value="Genomic_DNA"/>
</dbReference>
<proteinExistence type="predicted"/>
<keyword evidence="3" id="KW-1185">Reference proteome</keyword>
<keyword evidence="1" id="KW-0175">Coiled coil</keyword>
<organism evidence="2 3">
    <name type="scientific">Apiospora marii</name>
    <dbReference type="NCBI Taxonomy" id="335849"/>
    <lineage>
        <taxon>Eukaryota</taxon>
        <taxon>Fungi</taxon>
        <taxon>Dikarya</taxon>
        <taxon>Ascomycota</taxon>
        <taxon>Pezizomycotina</taxon>
        <taxon>Sordariomycetes</taxon>
        <taxon>Xylariomycetidae</taxon>
        <taxon>Amphisphaeriales</taxon>
        <taxon>Apiosporaceae</taxon>
        <taxon>Apiospora</taxon>
    </lineage>
</organism>
<evidence type="ECO:0000256" key="1">
    <source>
        <dbReference type="SAM" id="Coils"/>
    </source>
</evidence>
<feature type="coiled-coil region" evidence="1">
    <location>
        <begin position="34"/>
        <end position="101"/>
    </location>
</feature>
<reference evidence="2 3" key="1">
    <citation type="submission" date="2023-01" db="EMBL/GenBank/DDBJ databases">
        <title>Analysis of 21 Apiospora genomes using comparative genomics revels a genus with tremendous synthesis potential of carbohydrate active enzymes and secondary metabolites.</title>
        <authorList>
            <person name="Sorensen T."/>
        </authorList>
    </citation>
    <scope>NUCLEOTIDE SEQUENCE [LARGE SCALE GENOMIC DNA]</scope>
    <source>
        <strain evidence="2 3">CBS 20057</strain>
    </source>
</reference>
<sequence length="143" mass="15820">MEVIGTISAAIGFVETAWKVKLLWDDFNDAPSQVQKLRAQCKTVEGMLRVLKNNLLDNSGNIDMDKSAALEKVKQLLKDTLAKLNDTVAAISDEVEGVNRKSKATGISRTKYLFKKESTFTPLLVEMKEGEARIAHVVVVLTK</sequence>
<name>A0ABR1R8E1_9PEZI</name>
<evidence type="ECO:0000313" key="2">
    <source>
        <dbReference type="EMBL" id="KAK8002091.1"/>
    </source>
</evidence>
<accession>A0ABR1R8E1</accession>
<evidence type="ECO:0000313" key="3">
    <source>
        <dbReference type="Proteomes" id="UP001396898"/>
    </source>
</evidence>